<dbReference type="Pfam" id="PF01544">
    <property type="entry name" value="CorA"/>
    <property type="match status" value="1"/>
</dbReference>
<dbReference type="InterPro" id="IPR045863">
    <property type="entry name" value="CorA_TM1_TM2"/>
</dbReference>
<reference evidence="5 6" key="1">
    <citation type="journal article" date="2014" name="Mol. Plant">
        <title>Chromosome Scale Genome Assembly and Transcriptome Profiling of Nannochloropsis gaditana in Nitrogen Depletion.</title>
        <authorList>
            <person name="Corteggiani Carpinelli E."/>
            <person name="Telatin A."/>
            <person name="Vitulo N."/>
            <person name="Forcato C."/>
            <person name="D'Angelo M."/>
            <person name="Schiavon R."/>
            <person name="Vezzi A."/>
            <person name="Giacometti G.M."/>
            <person name="Morosinotto T."/>
            <person name="Valle G."/>
        </authorList>
    </citation>
    <scope>NUCLEOTIDE SEQUENCE [LARGE SCALE GENOMIC DNA]</scope>
    <source>
        <strain evidence="5 6">B-31</strain>
    </source>
</reference>
<evidence type="ECO:0000313" key="6">
    <source>
        <dbReference type="Proteomes" id="UP000019335"/>
    </source>
</evidence>
<dbReference type="AlphaFoldDB" id="W7T0F8"/>
<keyword evidence="4" id="KW-0472">Membrane</keyword>
<keyword evidence="3" id="KW-1133">Transmembrane helix</keyword>
<accession>W7T0F8</accession>
<organism evidence="5 6">
    <name type="scientific">Nannochloropsis gaditana</name>
    <dbReference type="NCBI Taxonomy" id="72520"/>
    <lineage>
        <taxon>Eukaryota</taxon>
        <taxon>Sar</taxon>
        <taxon>Stramenopiles</taxon>
        <taxon>Ochrophyta</taxon>
        <taxon>Eustigmatophyceae</taxon>
        <taxon>Eustigmatales</taxon>
        <taxon>Monodopsidaceae</taxon>
        <taxon>Nannochloropsis</taxon>
    </lineage>
</organism>
<dbReference type="Proteomes" id="UP000019335">
    <property type="component" value="Unassembled WGS sequence"/>
</dbReference>
<dbReference type="SUPFAM" id="SSF144083">
    <property type="entry name" value="Magnesium transport protein CorA, transmembrane region"/>
    <property type="match status" value="1"/>
</dbReference>
<dbReference type="GO" id="GO:0046873">
    <property type="term" value="F:metal ion transmembrane transporter activity"/>
    <property type="evidence" value="ECO:0007669"/>
    <property type="project" value="InterPro"/>
</dbReference>
<dbReference type="Gene3D" id="1.20.58.340">
    <property type="entry name" value="Magnesium transport protein CorA, transmembrane region"/>
    <property type="match status" value="1"/>
</dbReference>
<keyword evidence="6" id="KW-1185">Reference proteome</keyword>
<evidence type="ECO:0000313" key="5">
    <source>
        <dbReference type="EMBL" id="EWM20585.1"/>
    </source>
</evidence>
<evidence type="ECO:0000256" key="2">
    <source>
        <dbReference type="ARBA" id="ARBA00022692"/>
    </source>
</evidence>
<protein>
    <submittedName>
        <fullName evidence="5">Uncharacterized protein</fullName>
    </submittedName>
</protein>
<proteinExistence type="predicted"/>
<gene>
    <name evidence="5" type="ORF">Naga_101893g1</name>
</gene>
<sequence length="93" mass="11035">MCLPAQFLTGVFGMNFEHFPLLKSPDGFLIFWLMTGSKRAWWWVHDSMYRSSTCECPWGCAERRRVRVRATFRAARRSCLTPRSMDKRWKGIN</sequence>
<dbReference type="OrthoDB" id="165352at2759"/>
<evidence type="ECO:0000256" key="1">
    <source>
        <dbReference type="ARBA" id="ARBA00004141"/>
    </source>
</evidence>
<evidence type="ECO:0000256" key="3">
    <source>
        <dbReference type="ARBA" id="ARBA00022989"/>
    </source>
</evidence>
<evidence type="ECO:0000256" key="4">
    <source>
        <dbReference type="ARBA" id="ARBA00023136"/>
    </source>
</evidence>
<dbReference type="GO" id="GO:0016020">
    <property type="term" value="C:membrane"/>
    <property type="evidence" value="ECO:0007669"/>
    <property type="project" value="UniProtKB-SubCell"/>
</dbReference>
<dbReference type="EMBL" id="AZIL01002960">
    <property type="protein sequence ID" value="EWM20585.1"/>
    <property type="molecule type" value="Genomic_DNA"/>
</dbReference>
<dbReference type="InterPro" id="IPR002523">
    <property type="entry name" value="MgTranspt_CorA/ZnTranspt_ZntB"/>
</dbReference>
<name>W7T0F8_9STRA</name>
<comment type="caution">
    <text evidence="5">The sequence shown here is derived from an EMBL/GenBank/DDBJ whole genome shotgun (WGS) entry which is preliminary data.</text>
</comment>
<comment type="subcellular location">
    <subcellularLocation>
        <location evidence="1">Membrane</location>
        <topology evidence="1">Multi-pass membrane protein</topology>
    </subcellularLocation>
</comment>
<keyword evidence="2" id="KW-0812">Transmembrane</keyword>